<keyword evidence="2" id="KW-1185">Reference proteome</keyword>
<sequence length="268" mass="30745">MEQKIFLAPGKCGGWAHLGCTNIKKEDAIQIKDFKWFCSKCEETDSERSSDEEILGDEALKTLHKRMSKNRKKSKAFNEVAMSTEDMFKKIINKITDLEQENKCIRKGNVKLKLDAQELKIEVSSLKHKTESAAFTADLKSREKNVILMGAQSKEEIVKVSKNLNSGLDEEDIEVRSIPSKSDMKPFIVTFNDKDTSDKVLLKRKDRGNLNSKNMHLEGVERNIYINEDSPIEVQKLLRKARELRDTQRHYCFENVDCSVLPKCTLSL</sequence>
<accession>A0AAW1VIJ4</accession>
<proteinExistence type="predicted"/>
<organism evidence="1 2">
    <name type="scientific">Henosepilachna vigintioctopunctata</name>
    <dbReference type="NCBI Taxonomy" id="420089"/>
    <lineage>
        <taxon>Eukaryota</taxon>
        <taxon>Metazoa</taxon>
        <taxon>Ecdysozoa</taxon>
        <taxon>Arthropoda</taxon>
        <taxon>Hexapoda</taxon>
        <taxon>Insecta</taxon>
        <taxon>Pterygota</taxon>
        <taxon>Neoptera</taxon>
        <taxon>Endopterygota</taxon>
        <taxon>Coleoptera</taxon>
        <taxon>Polyphaga</taxon>
        <taxon>Cucujiformia</taxon>
        <taxon>Coccinelloidea</taxon>
        <taxon>Coccinellidae</taxon>
        <taxon>Epilachninae</taxon>
        <taxon>Epilachnini</taxon>
        <taxon>Henosepilachna</taxon>
    </lineage>
</organism>
<evidence type="ECO:0000313" key="1">
    <source>
        <dbReference type="EMBL" id="KAK9892385.1"/>
    </source>
</evidence>
<gene>
    <name evidence="1" type="ORF">WA026_019837</name>
</gene>
<comment type="caution">
    <text evidence="1">The sequence shown here is derived from an EMBL/GenBank/DDBJ whole genome shotgun (WGS) entry which is preliminary data.</text>
</comment>
<protein>
    <submittedName>
        <fullName evidence="1">Uncharacterized protein</fullName>
    </submittedName>
</protein>
<reference evidence="1 2" key="1">
    <citation type="submission" date="2023-03" db="EMBL/GenBank/DDBJ databases">
        <title>Genome insight into feeding habits of ladybird beetles.</title>
        <authorList>
            <person name="Li H.-S."/>
            <person name="Huang Y.-H."/>
            <person name="Pang H."/>
        </authorList>
    </citation>
    <scope>NUCLEOTIDE SEQUENCE [LARGE SCALE GENOMIC DNA]</scope>
    <source>
        <strain evidence="1">SYSU_2023b</strain>
        <tissue evidence="1">Whole body</tissue>
    </source>
</reference>
<dbReference type="SUPFAM" id="SSF57903">
    <property type="entry name" value="FYVE/PHD zinc finger"/>
    <property type="match status" value="1"/>
</dbReference>
<name>A0AAW1VIJ4_9CUCU</name>
<dbReference type="Gene3D" id="3.30.40.10">
    <property type="entry name" value="Zinc/RING finger domain, C3HC4 (zinc finger)"/>
    <property type="match status" value="1"/>
</dbReference>
<dbReference type="EMBL" id="JARQZJ010000134">
    <property type="protein sequence ID" value="KAK9892385.1"/>
    <property type="molecule type" value="Genomic_DNA"/>
</dbReference>
<dbReference type="InterPro" id="IPR013083">
    <property type="entry name" value="Znf_RING/FYVE/PHD"/>
</dbReference>
<dbReference type="CDD" id="cd15489">
    <property type="entry name" value="PHD_SF"/>
    <property type="match status" value="1"/>
</dbReference>
<dbReference type="Proteomes" id="UP001431783">
    <property type="component" value="Unassembled WGS sequence"/>
</dbReference>
<dbReference type="InterPro" id="IPR011011">
    <property type="entry name" value="Znf_FYVE_PHD"/>
</dbReference>
<dbReference type="AlphaFoldDB" id="A0AAW1VIJ4"/>
<evidence type="ECO:0000313" key="2">
    <source>
        <dbReference type="Proteomes" id="UP001431783"/>
    </source>
</evidence>